<dbReference type="InterPro" id="IPR017905">
    <property type="entry name" value="ERV/ALR_sulphydryl_oxidase"/>
</dbReference>
<keyword evidence="3 6" id="KW-0274">FAD</keyword>
<feature type="compositionally biased region" description="Basic and acidic residues" evidence="7">
    <location>
        <begin position="1"/>
        <end position="11"/>
    </location>
</feature>
<dbReference type="InterPro" id="IPR036774">
    <property type="entry name" value="ERV/ALR_sulphydryl_oxid_sf"/>
</dbReference>
<keyword evidence="10" id="KW-1185">Reference proteome</keyword>
<dbReference type="EMBL" id="HG723122">
    <property type="protein sequence ID" value="CDJ65302.1"/>
    <property type="molecule type" value="Genomic_DNA"/>
</dbReference>
<proteinExistence type="predicted"/>
<dbReference type="GO" id="GO:0050660">
    <property type="term" value="F:flavin adenine dinucleotide binding"/>
    <property type="evidence" value="ECO:0007669"/>
    <property type="project" value="TreeGrafter"/>
</dbReference>
<keyword evidence="5" id="KW-1015">Disulfide bond</keyword>
<sequence length="230" mass="25698">MKPFRLWEAKEPTGPSRRRAPSWFVGTENLLQAAMQGLAKSIDPPCPSLFRSVVCRLRSSLASPIMPGPPAGLQGPPTPSEKPRAAEVQPDSTSADSYGGQAAADSSATAGTPFKLHFCEETNEPEDVCNAQWLVLWSYAAYAPERPSPEEQQLLRTFFELFPDQCIEGPAANCYAEAVRSSAPRVRTRRELLLWLCMVENQCRQKAGMPLKQCRYNDLMRRWRYADGYV</sequence>
<evidence type="ECO:0000256" key="5">
    <source>
        <dbReference type="ARBA" id="ARBA00023157"/>
    </source>
</evidence>
<evidence type="ECO:0000256" key="7">
    <source>
        <dbReference type="SAM" id="MobiDB-lite"/>
    </source>
</evidence>
<reference evidence="9" key="1">
    <citation type="submission" date="2013-10" db="EMBL/GenBank/DDBJ databases">
        <title>Genomic analysis of the causative agents of coccidiosis in chickens.</title>
        <authorList>
            <person name="Reid A.J."/>
            <person name="Blake D."/>
            <person name="Billington K."/>
            <person name="Browne H."/>
            <person name="Dunn M."/>
            <person name="Hung S."/>
            <person name="Kawahara F."/>
            <person name="Miranda-Saavedra D."/>
            <person name="Mourier T."/>
            <person name="Nagra H."/>
            <person name="Otto T.D."/>
            <person name="Rawlings N."/>
            <person name="Sanchez A."/>
            <person name="Sanders M."/>
            <person name="Subramaniam C."/>
            <person name="Tay Y."/>
            <person name="Dear P."/>
            <person name="Doerig C."/>
            <person name="Gruber A."/>
            <person name="Parkinson J."/>
            <person name="Shirley M."/>
            <person name="Wan K.L."/>
            <person name="Berriman M."/>
            <person name="Tomley F."/>
            <person name="Pain A."/>
        </authorList>
    </citation>
    <scope>NUCLEOTIDE SEQUENCE [LARGE SCALE GENOMIC DNA]</scope>
    <source>
        <strain evidence="9">Houghton</strain>
    </source>
</reference>
<evidence type="ECO:0000256" key="3">
    <source>
        <dbReference type="ARBA" id="ARBA00022827"/>
    </source>
</evidence>
<gene>
    <name evidence="9" type="ORF">ENH_00006980</name>
</gene>
<dbReference type="Pfam" id="PF04777">
    <property type="entry name" value="Evr1_Alr"/>
    <property type="match status" value="1"/>
</dbReference>
<accession>U6MM27</accession>
<evidence type="ECO:0000259" key="8">
    <source>
        <dbReference type="PROSITE" id="PS51324"/>
    </source>
</evidence>
<dbReference type="GO" id="GO:0005739">
    <property type="term" value="C:mitochondrion"/>
    <property type="evidence" value="ECO:0007669"/>
    <property type="project" value="TreeGrafter"/>
</dbReference>
<dbReference type="Proteomes" id="UP000030754">
    <property type="component" value="Unassembled WGS sequence"/>
</dbReference>
<dbReference type="AlphaFoldDB" id="U6MM27"/>
<dbReference type="GO" id="GO:0016971">
    <property type="term" value="F:flavin-dependent sulfhydryl oxidase activity"/>
    <property type="evidence" value="ECO:0007669"/>
    <property type="project" value="InterPro"/>
</dbReference>
<dbReference type="SUPFAM" id="SSF69000">
    <property type="entry name" value="FAD-dependent thiol oxidase"/>
    <property type="match status" value="1"/>
</dbReference>
<organism evidence="9 10">
    <name type="scientific">Eimeria necatrix</name>
    <dbReference type="NCBI Taxonomy" id="51315"/>
    <lineage>
        <taxon>Eukaryota</taxon>
        <taxon>Sar</taxon>
        <taxon>Alveolata</taxon>
        <taxon>Apicomplexa</taxon>
        <taxon>Conoidasida</taxon>
        <taxon>Coccidia</taxon>
        <taxon>Eucoccidiorida</taxon>
        <taxon>Eimeriorina</taxon>
        <taxon>Eimeriidae</taxon>
        <taxon>Eimeria</taxon>
    </lineage>
</organism>
<feature type="domain" description="ERV/ALR sulfhydryl oxidase" evidence="8">
    <location>
        <begin position="121"/>
        <end position="223"/>
    </location>
</feature>
<evidence type="ECO:0000256" key="2">
    <source>
        <dbReference type="ARBA" id="ARBA00022630"/>
    </source>
</evidence>
<keyword evidence="2 6" id="KW-0285">Flavoprotein</keyword>
<evidence type="ECO:0000256" key="4">
    <source>
        <dbReference type="ARBA" id="ARBA00023002"/>
    </source>
</evidence>
<dbReference type="PROSITE" id="PS51324">
    <property type="entry name" value="ERV_ALR"/>
    <property type="match status" value="1"/>
</dbReference>
<evidence type="ECO:0000313" key="10">
    <source>
        <dbReference type="Proteomes" id="UP000030754"/>
    </source>
</evidence>
<dbReference type="VEuPathDB" id="ToxoDB:ENH_00006980"/>
<dbReference type="PANTHER" id="PTHR12645">
    <property type="entry name" value="ALR/ERV"/>
    <property type="match status" value="1"/>
</dbReference>
<reference evidence="9" key="2">
    <citation type="submission" date="2013-10" db="EMBL/GenBank/DDBJ databases">
        <authorList>
            <person name="Aslett M."/>
        </authorList>
    </citation>
    <scope>NUCLEOTIDE SEQUENCE [LARGE SCALE GENOMIC DNA]</scope>
    <source>
        <strain evidence="9">Houghton</strain>
    </source>
</reference>
<dbReference type="InterPro" id="IPR039799">
    <property type="entry name" value="ALR/ERV"/>
</dbReference>
<evidence type="ECO:0000256" key="6">
    <source>
        <dbReference type="RuleBase" id="RU371123"/>
    </source>
</evidence>
<dbReference type="RefSeq" id="XP_013433769.1">
    <property type="nucleotide sequence ID" value="XM_013578315.1"/>
</dbReference>
<evidence type="ECO:0000313" key="9">
    <source>
        <dbReference type="EMBL" id="CDJ65302.1"/>
    </source>
</evidence>
<feature type="region of interest" description="Disordered" evidence="7">
    <location>
        <begin position="65"/>
        <end position="107"/>
    </location>
</feature>
<comment type="cofactor">
    <cofactor evidence="1 6">
        <name>FAD</name>
        <dbReference type="ChEBI" id="CHEBI:57692"/>
    </cofactor>
</comment>
<dbReference type="OrthoDB" id="17199at2759"/>
<protein>
    <recommendedName>
        <fullName evidence="6">Sulfhydryl oxidase</fullName>
        <ecNumber evidence="6">1.8.3.2</ecNumber>
    </recommendedName>
</protein>
<dbReference type="EC" id="1.8.3.2" evidence="6"/>
<feature type="region of interest" description="Disordered" evidence="7">
    <location>
        <begin position="1"/>
        <end position="21"/>
    </location>
</feature>
<keyword evidence="4 6" id="KW-0560">Oxidoreductase</keyword>
<dbReference type="Gene3D" id="1.20.120.310">
    <property type="entry name" value="ERV/ALR sulfhydryl oxidase domain"/>
    <property type="match status" value="1"/>
</dbReference>
<name>U6MM27_9EIME</name>
<feature type="compositionally biased region" description="Pro residues" evidence="7">
    <location>
        <begin position="66"/>
        <end position="80"/>
    </location>
</feature>
<evidence type="ECO:0000256" key="1">
    <source>
        <dbReference type="ARBA" id="ARBA00001974"/>
    </source>
</evidence>
<dbReference type="GeneID" id="25470888"/>
<dbReference type="PANTHER" id="PTHR12645:SF0">
    <property type="entry name" value="FAD-LINKED SULFHYDRYL OXIDASE ALR"/>
    <property type="match status" value="1"/>
</dbReference>
<comment type="catalytic activity">
    <reaction evidence="6">
        <text>2 R'C(R)SH + O2 = R'C(R)S-S(R)CR' + H2O2</text>
        <dbReference type="Rhea" id="RHEA:17357"/>
        <dbReference type="ChEBI" id="CHEBI:15379"/>
        <dbReference type="ChEBI" id="CHEBI:16240"/>
        <dbReference type="ChEBI" id="CHEBI:16520"/>
        <dbReference type="ChEBI" id="CHEBI:17412"/>
        <dbReference type="EC" id="1.8.3.2"/>
    </reaction>
</comment>